<reference evidence="1 2" key="1">
    <citation type="journal article" date="2010" name="J. Bacteriol.">
        <title>Genome sequence of the oligotrophic marine Gammaproteobacterium HTCC2143, isolated from the Oregon Coast.</title>
        <authorList>
            <person name="Oh H.M."/>
            <person name="Kang I."/>
            <person name="Ferriera S."/>
            <person name="Giovannoni S.J."/>
            <person name="Cho J.C."/>
        </authorList>
    </citation>
    <scope>NUCLEOTIDE SEQUENCE [LARGE SCALE GENOMIC DNA]</scope>
    <source>
        <strain evidence="1 2">HTCC2143</strain>
    </source>
</reference>
<evidence type="ECO:0000313" key="2">
    <source>
        <dbReference type="Proteomes" id="UP000004931"/>
    </source>
</evidence>
<comment type="caution">
    <text evidence="1">The sequence shown here is derived from an EMBL/GenBank/DDBJ whole genome shotgun (WGS) entry which is preliminary data.</text>
</comment>
<evidence type="ECO:0000313" key="1">
    <source>
        <dbReference type="EMBL" id="EAW29596.1"/>
    </source>
</evidence>
<dbReference type="AlphaFoldDB" id="A0YHT0"/>
<protein>
    <submittedName>
        <fullName evidence="1">Uncharacterized protein</fullName>
    </submittedName>
</protein>
<dbReference type="EMBL" id="AAVT01000023">
    <property type="protein sequence ID" value="EAW29596.1"/>
    <property type="molecule type" value="Genomic_DNA"/>
</dbReference>
<keyword evidence="2" id="KW-1185">Reference proteome</keyword>
<feature type="non-terminal residue" evidence="1">
    <location>
        <position position="1"/>
    </location>
</feature>
<accession>A0YHT0</accession>
<gene>
    <name evidence="1" type="ORF">GP2143_00050</name>
</gene>
<organism evidence="1 2">
    <name type="scientific">marine gamma proteobacterium HTCC2143</name>
    <dbReference type="NCBI Taxonomy" id="247633"/>
    <lineage>
        <taxon>Bacteria</taxon>
        <taxon>Pseudomonadati</taxon>
        <taxon>Pseudomonadota</taxon>
        <taxon>Gammaproteobacteria</taxon>
        <taxon>Cellvibrionales</taxon>
        <taxon>Spongiibacteraceae</taxon>
        <taxon>BD1-7 clade</taxon>
    </lineage>
</organism>
<dbReference type="Proteomes" id="UP000004931">
    <property type="component" value="Unassembled WGS sequence"/>
</dbReference>
<sequence length="51" mass="5973">DFRFSKEEADSAQKVVSELYDDAQGWIQAQTFPARKSVDRTEYDDEMLLLE</sequence>
<name>A0YHT0_9GAMM</name>
<proteinExistence type="predicted"/>